<dbReference type="Pfam" id="PF02080">
    <property type="entry name" value="TrkA_C"/>
    <property type="match status" value="1"/>
</dbReference>
<evidence type="ECO:0000313" key="10">
    <source>
        <dbReference type="EMBL" id="PLW84093.1"/>
    </source>
</evidence>
<dbReference type="PROSITE" id="PS51202">
    <property type="entry name" value="RCK_C"/>
    <property type="match status" value="2"/>
</dbReference>
<evidence type="ECO:0000256" key="7">
    <source>
        <dbReference type="SAM" id="MobiDB-lite"/>
    </source>
</evidence>
<feature type="transmembrane region" description="Helical" evidence="8">
    <location>
        <begin position="570"/>
        <end position="588"/>
    </location>
</feature>
<dbReference type="Proteomes" id="UP000234845">
    <property type="component" value="Unassembled WGS sequence"/>
</dbReference>
<keyword evidence="5 8" id="KW-1133">Transmembrane helix</keyword>
<sequence>MTTEQILILGILLATVMMFFWGRWRHDMVALGALLACVLGGLIDPANAFAGFGHPAVITVACVLVLSRGLQSSGAVDVLARYVLPAKGGMVLSLTALVGLGAALSGFMNNVGAMALLMPVAMQMSKRFELPPGRILMPLAFGTILGGMTTMIGTPPNLIVAGYRAEATGGSGFAMFDFAPVGLSVAVVGVLFVVLVGWRLVPARKQQGPSDFETGAYLTEARVSARSKAAGMTLRAVESELDEAGAQVVGLVRNEVRLTAPHPTRRVREGDILVIEAEVDALVDVLSRLGLKLEESVKPTSSEADEESAQPETPETIQAQRNTAQDSAEPDSVQDDDKEEEPSGDEEIVLVELVVLPAALIAGSSASDIQLRSRYGLNLLAISREGRRTRSRLRTLKIRPGDLLLMQGPTPAIAEFATDSGCVPLAERELRIPNPRKALMASVIMALAVGGAAFGLLPAAISFAFGVLASMVTRTVPPRTVYEAIDWPVIVLLAALIPVAGTMASTGTADLIAHFLLTTVAQGHAVVVLTLILVVTMFLSDLMNNAATAAVMCPIALGTAAALGVNPDSFLMAVAIGASCAFLTPIGHQNNTLILGPGGFRFGDYWRLGLPLELLVVGISVPLLLVVWPL</sequence>
<evidence type="ECO:0000256" key="5">
    <source>
        <dbReference type="ARBA" id="ARBA00022989"/>
    </source>
</evidence>
<feature type="transmembrane region" description="Helical" evidence="8">
    <location>
        <begin position="485"/>
        <end position="504"/>
    </location>
</feature>
<evidence type="ECO:0000256" key="4">
    <source>
        <dbReference type="ARBA" id="ARBA00022737"/>
    </source>
</evidence>
<feature type="transmembrane region" description="Helical" evidence="8">
    <location>
        <begin position="438"/>
        <end position="465"/>
    </location>
</feature>
<reference evidence="11" key="1">
    <citation type="submission" date="2017-11" db="EMBL/GenBank/DDBJ databases">
        <title>The draft genome sequence of Chromatocurvus sp. F02.</title>
        <authorList>
            <person name="Du Z.-J."/>
            <person name="Chang Y.-Q."/>
        </authorList>
    </citation>
    <scope>NUCLEOTIDE SEQUENCE [LARGE SCALE GENOMIC DNA]</scope>
    <source>
        <strain evidence="11">F02</strain>
    </source>
</reference>
<gene>
    <name evidence="10" type="ORF">CWI75_01715</name>
</gene>
<evidence type="ECO:0000256" key="2">
    <source>
        <dbReference type="ARBA" id="ARBA00022448"/>
    </source>
</evidence>
<evidence type="ECO:0000256" key="3">
    <source>
        <dbReference type="ARBA" id="ARBA00022692"/>
    </source>
</evidence>
<feature type="region of interest" description="Disordered" evidence="7">
    <location>
        <begin position="320"/>
        <end position="344"/>
    </location>
</feature>
<keyword evidence="6 8" id="KW-0472">Membrane</keyword>
<dbReference type="Gene3D" id="3.30.70.1450">
    <property type="entry name" value="Regulator of K+ conductance, C-terminal domain"/>
    <property type="match status" value="2"/>
</dbReference>
<proteinExistence type="predicted"/>
<feature type="domain" description="RCK C-terminal" evidence="9">
    <location>
        <begin position="206"/>
        <end position="292"/>
    </location>
</feature>
<dbReference type="InterPro" id="IPR004680">
    <property type="entry name" value="Cit_transptr-like_dom"/>
</dbReference>
<evidence type="ECO:0000256" key="8">
    <source>
        <dbReference type="SAM" id="Phobius"/>
    </source>
</evidence>
<evidence type="ECO:0000313" key="11">
    <source>
        <dbReference type="Proteomes" id="UP000234845"/>
    </source>
</evidence>
<feature type="transmembrane region" description="Helical" evidence="8">
    <location>
        <begin position="82"/>
        <end position="101"/>
    </location>
</feature>
<feature type="transmembrane region" description="Helical" evidence="8">
    <location>
        <begin position="511"/>
        <end position="539"/>
    </location>
</feature>
<feature type="compositionally biased region" description="Acidic residues" evidence="7">
    <location>
        <begin position="328"/>
        <end position="344"/>
    </location>
</feature>
<dbReference type="InterPro" id="IPR051679">
    <property type="entry name" value="DASS-Related_Transporters"/>
</dbReference>
<dbReference type="PANTHER" id="PTHR43652:SF2">
    <property type="entry name" value="BASIC AMINO ACID ANTIPORTER YFCC-RELATED"/>
    <property type="match status" value="1"/>
</dbReference>
<feature type="transmembrane region" description="Helical" evidence="8">
    <location>
        <begin position="135"/>
        <end position="153"/>
    </location>
</feature>
<dbReference type="PANTHER" id="PTHR43652">
    <property type="entry name" value="BASIC AMINO ACID ANTIPORTER YFCC-RELATED"/>
    <property type="match status" value="1"/>
</dbReference>
<keyword evidence="3 8" id="KW-0812">Transmembrane</keyword>
<feature type="transmembrane region" description="Helical" evidence="8">
    <location>
        <begin position="173"/>
        <end position="198"/>
    </location>
</feature>
<evidence type="ECO:0000256" key="6">
    <source>
        <dbReference type="ARBA" id="ARBA00023136"/>
    </source>
</evidence>
<dbReference type="InterPro" id="IPR006037">
    <property type="entry name" value="RCK_C"/>
</dbReference>
<comment type="subcellular location">
    <subcellularLocation>
        <location evidence="1">Membrane</location>
        <topology evidence="1">Multi-pass membrane protein</topology>
    </subcellularLocation>
</comment>
<name>A0A2N5Y6S1_9GAMM</name>
<keyword evidence="2" id="KW-0813">Transport</keyword>
<keyword evidence="4" id="KW-0677">Repeat</keyword>
<feature type="transmembrane region" description="Helical" evidence="8">
    <location>
        <begin position="6"/>
        <end position="22"/>
    </location>
</feature>
<organism evidence="10 11">
    <name type="scientific">Kineobactrum sediminis</name>
    <dbReference type="NCBI Taxonomy" id="1905677"/>
    <lineage>
        <taxon>Bacteria</taxon>
        <taxon>Pseudomonadati</taxon>
        <taxon>Pseudomonadota</taxon>
        <taxon>Gammaproteobacteria</taxon>
        <taxon>Cellvibrionales</taxon>
        <taxon>Halieaceae</taxon>
        <taxon>Kineobactrum</taxon>
    </lineage>
</organism>
<protein>
    <submittedName>
        <fullName evidence="10">SLC13 family permease</fullName>
    </submittedName>
</protein>
<evidence type="ECO:0000259" key="9">
    <source>
        <dbReference type="PROSITE" id="PS51202"/>
    </source>
</evidence>
<dbReference type="RefSeq" id="WP_101519729.1">
    <property type="nucleotide sequence ID" value="NZ_PKLZ01000001.1"/>
</dbReference>
<dbReference type="GO" id="GO:0005886">
    <property type="term" value="C:plasma membrane"/>
    <property type="evidence" value="ECO:0007669"/>
    <property type="project" value="TreeGrafter"/>
</dbReference>
<dbReference type="GO" id="GO:0006813">
    <property type="term" value="P:potassium ion transport"/>
    <property type="evidence" value="ECO:0007669"/>
    <property type="project" value="InterPro"/>
</dbReference>
<dbReference type="InterPro" id="IPR036721">
    <property type="entry name" value="RCK_C_sf"/>
</dbReference>
<feature type="region of interest" description="Disordered" evidence="7">
    <location>
        <begin position="296"/>
        <end position="315"/>
    </location>
</feature>
<feature type="transmembrane region" description="Helical" evidence="8">
    <location>
        <begin position="608"/>
        <end position="628"/>
    </location>
</feature>
<evidence type="ECO:0000256" key="1">
    <source>
        <dbReference type="ARBA" id="ARBA00004141"/>
    </source>
</evidence>
<accession>A0A2N5Y6S1</accession>
<dbReference type="SUPFAM" id="SSF116726">
    <property type="entry name" value="TrkA C-terminal domain-like"/>
    <property type="match status" value="2"/>
</dbReference>
<feature type="transmembrane region" description="Helical" evidence="8">
    <location>
        <begin position="545"/>
        <end position="563"/>
    </location>
</feature>
<dbReference type="AlphaFoldDB" id="A0A2N5Y6S1"/>
<feature type="domain" description="RCK C-terminal" evidence="9">
    <location>
        <begin position="336"/>
        <end position="422"/>
    </location>
</feature>
<keyword evidence="11" id="KW-1185">Reference proteome</keyword>
<dbReference type="GO" id="GO:0008324">
    <property type="term" value="F:monoatomic cation transmembrane transporter activity"/>
    <property type="evidence" value="ECO:0007669"/>
    <property type="project" value="InterPro"/>
</dbReference>
<feature type="transmembrane region" description="Helical" evidence="8">
    <location>
        <begin position="29"/>
        <end position="46"/>
    </location>
</feature>
<dbReference type="OrthoDB" id="9809303at2"/>
<dbReference type="EMBL" id="PKLZ01000001">
    <property type="protein sequence ID" value="PLW84093.1"/>
    <property type="molecule type" value="Genomic_DNA"/>
</dbReference>
<comment type="caution">
    <text evidence="10">The sequence shown here is derived from an EMBL/GenBank/DDBJ whole genome shotgun (WGS) entry which is preliminary data.</text>
</comment>
<dbReference type="Pfam" id="PF03600">
    <property type="entry name" value="CitMHS"/>
    <property type="match status" value="1"/>
</dbReference>